<keyword evidence="5" id="KW-1133">Transmembrane helix</keyword>
<sequence>MRGSGFSLLEALVVLAVLAILSGIAVLNVRPLYDPLQDGLARTEGYLKKVRAKAMATTSAYRVVLVSENSKPKLKASYTYRCDAGLSFSNDPQLVQDFPTEVQVGVNPSDAFLCFTSRGTLVFRTNQPGFSGNPEIELRDNRGRSSKVQLLLGGGVVRR</sequence>
<evidence type="ECO:0000313" key="7">
    <source>
        <dbReference type="Proteomes" id="UP000287306"/>
    </source>
</evidence>
<dbReference type="NCBIfam" id="TIGR02532">
    <property type="entry name" value="IV_pilin_GFxxxE"/>
    <property type="match status" value="1"/>
</dbReference>
<organism evidence="6 7">
    <name type="scientific">Thermus scotoductus</name>
    <dbReference type="NCBI Taxonomy" id="37636"/>
    <lineage>
        <taxon>Bacteria</taxon>
        <taxon>Thermotogati</taxon>
        <taxon>Deinococcota</taxon>
        <taxon>Deinococci</taxon>
        <taxon>Thermales</taxon>
        <taxon>Thermaceae</taxon>
        <taxon>Thermus</taxon>
    </lineage>
</organism>
<name>A0A430S3C2_THESC</name>
<comment type="subcellular location">
    <subcellularLocation>
        <location evidence="1">Cell outer membrane</location>
        <topology evidence="1">Single-pass membrane protein</topology>
    </subcellularLocation>
    <subcellularLocation>
        <location evidence="2">Periplasm</location>
    </subcellularLocation>
</comment>
<evidence type="ECO:0000256" key="5">
    <source>
        <dbReference type="SAM" id="Phobius"/>
    </source>
</evidence>
<evidence type="ECO:0000313" key="6">
    <source>
        <dbReference type="EMBL" id="RTH28292.1"/>
    </source>
</evidence>
<evidence type="ECO:0000256" key="2">
    <source>
        <dbReference type="ARBA" id="ARBA00004418"/>
    </source>
</evidence>
<accession>A0A430S3C2</accession>
<feature type="transmembrane region" description="Helical" evidence="5">
    <location>
        <begin position="6"/>
        <end position="27"/>
    </location>
</feature>
<evidence type="ECO:0000256" key="3">
    <source>
        <dbReference type="ARBA" id="ARBA00022764"/>
    </source>
</evidence>
<dbReference type="RefSeq" id="WP_126201394.1">
    <property type="nucleotide sequence ID" value="NZ_PELY01000029.1"/>
</dbReference>
<dbReference type="SUPFAM" id="SSF54523">
    <property type="entry name" value="Pili subunits"/>
    <property type="match status" value="1"/>
</dbReference>
<keyword evidence="5" id="KW-0812">Transmembrane</keyword>
<gene>
    <name evidence="6" type="ORF">CSW38_01355</name>
</gene>
<keyword evidence="5" id="KW-0472">Membrane</keyword>
<dbReference type="GO" id="GO:0042597">
    <property type="term" value="C:periplasmic space"/>
    <property type="evidence" value="ECO:0007669"/>
    <property type="project" value="UniProtKB-SubCell"/>
</dbReference>
<dbReference type="Pfam" id="PF07963">
    <property type="entry name" value="N_methyl"/>
    <property type="match status" value="1"/>
</dbReference>
<dbReference type="InterPro" id="IPR012902">
    <property type="entry name" value="N_methyl_site"/>
</dbReference>
<dbReference type="AlphaFoldDB" id="A0A430S3C2"/>
<reference evidence="6 7" key="1">
    <citation type="journal article" date="2019" name="Extremophiles">
        <title>Biogeography of thermophiles and predominance of Thermus scotoductus in domestic water heaters.</title>
        <authorList>
            <person name="Wilpiszeski R.L."/>
            <person name="Zhang Z."/>
            <person name="House C.H."/>
        </authorList>
    </citation>
    <scope>NUCLEOTIDE SEQUENCE [LARGE SCALE GENOMIC DNA]</scope>
    <source>
        <strain evidence="6 7">25_S25</strain>
    </source>
</reference>
<dbReference type="Proteomes" id="UP000287306">
    <property type="component" value="Unassembled WGS sequence"/>
</dbReference>
<dbReference type="PROSITE" id="PS00409">
    <property type="entry name" value="PROKAR_NTER_METHYL"/>
    <property type="match status" value="1"/>
</dbReference>
<dbReference type="InterPro" id="IPR045584">
    <property type="entry name" value="Pilin-like"/>
</dbReference>
<evidence type="ECO:0000256" key="1">
    <source>
        <dbReference type="ARBA" id="ARBA00004203"/>
    </source>
</evidence>
<evidence type="ECO:0000256" key="4">
    <source>
        <dbReference type="ARBA" id="ARBA00023237"/>
    </source>
</evidence>
<keyword evidence="4" id="KW-0998">Cell outer membrane</keyword>
<proteinExistence type="predicted"/>
<comment type="caution">
    <text evidence="6">The sequence shown here is derived from an EMBL/GenBank/DDBJ whole genome shotgun (WGS) entry which is preliminary data.</text>
</comment>
<dbReference type="GO" id="GO:0009279">
    <property type="term" value="C:cell outer membrane"/>
    <property type="evidence" value="ECO:0007669"/>
    <property type="project" value="UniProtKB-SubCell"/>
</dbReference>
<dbReference type="EMBL" id="PELY01000029">
    <property type="protein sequence ID" value="RTH28292.1"/>
    <property type="molecule type" value="Genomic_DNA"/>
</dbReference>
<protein>
    <submittedName>
        <fullName evidence="6">Prepilin-type cleavage/methylation domain-containing protein</fullName>
    </submittedName>
</protein>
<keyword evidence="3" id="KW-0574">Periplasm</keyword>